<evidence type="ECO:0000259" key="2">
    <source>
        <dbReference type="Pfam" id="PF11695"/>
    </source>
</evidence>
<dbReference type="RefSeq" id="WP_270689409.1">
    <property type="nucleotide sequence ID" value="NZ_JAQFWQ010000105.1"/>
</dbReference>
<gene>
    <name evidence="3" type="ORF">O4J56_25990</name>
</gene>
<feature type="region of interest" description="Disordered" evidence="1">
    <location>
        <begin position="134"/>
        <end position="162"/>
    </location>
</feature>
<feature type="domain" description="DUF3291" evidence="2">
    <location>
        <begin position="6"/>
        <end position="144"/>
    </location>
</feature>
<reference evidence="3 4" key="1">
    <citation type="submission" date="2023-01" db="EMBL/GenBank/DDBJ databases">
        <title>Draft genome sequence of Nocardiopsis sp. RSe5-2 isolated from halophytes.</title>
        <authorList>
            <person name="Duangmal K."/>
            <person name="Chantavorakit T."/>
        </authorList>
    </citation>
    <scope>NUCLEOTIDE SEQUENCE [LARGE SCALE GENOMIC DNA]</scope>
    <source>
        <strain evidence="3 4">RSe5-2</strain>
    </source>
</reference>
<dbReference type="InterPro" id="IPR011008">
    <property type="entry name" value="Dimeric_a/b-barrel"/>
</dbReference>
<organism evidence="3 4">
    <name type="scientific">Nocardiopsis endophytica</name>
    <dbReference type="NCBI Taxonomy" id="3018445"/>
    <lineage>
        <taxon>Bacteria</taxon>
        <taxon>Bacillati</taxon>
        <taxon>Actinomycetota</taxon>
        <taxon>Actinomycetes</taxon>
        <taxon>Streptosporangiales</taxon>
        <taxon>Nocardiopsidaceae</taxon>
        <taxon>Nocardiopsis</taxon>
    </lineage>
</organism>
<name>A0ABT4UB17_9ACTN</name>
<keyword evidence="4" id="KW-1185">Reference proteome</keyword>
<protein>
    <submittedName>
        <fullName evidence="3">DUF3291 domain-containing protein</fullName>
    </submittedName>
</protein>
<dbReference type="Proteomes" id="UP001527866">
    <property type="component" value="Unassembled WGS sequence"/>
</dbReference>
<evidence type="ECO:0000313" key="3">
    <source>
        <dbReference type="EMBL" id="MDA2814125.1"/>
    </source>
</evidence>
<feature type="compositionally biased region" description="Basic and acidic residues" evidence="1">
    <location>
        <begin position="153"/>
        <end position="162"/>
    </location>
</feature>
<dbReference type="Pfam" id="PF11695">
    <property type="entry name" value="DUF3291"/>
    <property type="match status" value="1"/>
</dbReference>
<dbReference type="InterPro" id="IPR021708">
    <property type="entry name" value="DUF3291"/>
</dbReference>
<evidence type="ECO:0000313" key="4">
    <source>
        <dbReference type="Proteomes" id="UP001527866"/>
    </source>
</evidence>
<evidence type="ECO:0000256" key="1">
    <source>
        <dbReference type="SAM" id="MobiDB-lite"/>
    </source>
</evidence>
<accession>A0ABT4UB17</accession>
<sequence length="162" mass="17851">MSDHHLAQMNIGALRAPLDDPSMADFVTALDPVNALADAAPGFVWRLTDEGANDATATRPFGPDVIVNMSVWEDVESLRAFTYRSADHLDLLRRRRDWFVPLGRPGLVLWWVPAGRLPTPEEGGERLELLRANGPGPDAFTFRDPYPAPGAHTGRERVTEPG</sequence>
<dbReference type="EMBL" id="JAQFWQ010000105">
    <property type="protein sequence ID" value="MDA2814125.1"/>
    <property type="molecule type" value="Genomic_DNA"/>
</dbReference>
<proteinExistence type="predicted"/>
<comment type="caution">
    <text evidence="3">The sequence shown here is derived from an EMBL/GenBank/DDBJ whole genome shotgun (WGS) entry which is preliminary data.</text>
</comment>
<dbReference type="SUPFAM" id="SSF54909">
    <property type="entry name" value="Dimeric alpha+beta barrel"/>
    <property type="match status" value="1"/>
</dbReference>